<evidence type="ECO:0000313" key="3">
    <source>
        <dbReference type="Proteomes" id="UP000000539"/>
    </source>
</evidence>
<feature type="compositionally biased region" description="Pro residues" evidence="1">
    <location>
        <begin position="49"/>
        <end position="68"/>
    </location>
</feature>
<feature type="compositionally biased region" description="Pro residues" evidence="1">
    <location>
        <begin position="1"/>
        <end position="11"/>
    </location>
</feature>
<sequence>STAFQPPPQPQAGPGRVKRRKTRGERNRAKFGPSLRGARWRGGRHPWGGLPPPRTLQPPPSPLPPPRPVIITQQRLCRPRGLLGRGVASMDIKRLLEGGQGAESPSPPENPPEKAVGGRDSLSTVTSARGLAARLCALLPQPPEFWGRVLAEERRRALLAVLLEHHHTLPDLAALLPHRSVGAAAGLSHAQPPVPSPASHSPPGLTVAQVNAPKNCFSQKNICSSLPTSLSLLPIALSLPQTPSPPAVLPPPVFGAQRRERQVRIDLCPLFPQSWFPLMSEDEDDTQPENSAPFWVQTPSPPLFRGRTPLRIPLRESGCTCRVAWNPRAGDAAEGHGQIRPRSCVPQCHRASQHPLAGLQTPPQPHQCRGNRQTLPALHRGTCLCAPSPHHPHKHSPCPHSWPHPTSDLPMCHCLPPTSYRPQGYRGPTEPRHRGWHLSCCPRSAAPRRAGDGDSNPNAWLFPCMY</sequence>
<dbReference type="Ensembl" id="ENSGALT00010062413.1">
    <property type="protein sequence ID" value="ENSGALP00010038588.1"/>
    <property type="gene ID" value="ENSGALG00010025581.1"/>
</dbReference>
<accession>A0A8V0ZYB8</accession>
<reference evidence="2" key="3">
    <citation type="submission" date="2025-09" db="UniProtKB">
        <authorList>
            <consortium name="Ensembl"/>
        </authorList>
    </citation>
    <scope>IDENTIFICATION</scope>
    <source>
        <strain evidence="2">broiler</strain>
    </source>
</reference>
<name>A0A8V0ZYB8_CHICK</name>
<dbReference type="Pfam" id="PF15455">
    <property type="entry name" value="Pro-rich_19"/>
    <property type="match status" value="1"/>
</dbReference>
<feature type="region of interest" description="Disordered" evidence="1">
    <location>
        <begin position="98"/>
        <end position="123"/>
    </location>
</feature>
<dbReference type="AlphaFoldDB" id="A0A8V0ZYB8"/>
<keyword evidence="3" id="KW-1185">Reference proteome</keyword>
<organism evidence="2 3">
    <name type="scientific">Gallus gallus</name>
    <name type="common">Chicken</name>
    <dbReference type="NCBI Taxonomy" id="9031"/>
    <lineage>
        <taxon>Eukaryota</taxon>
        <taxon>Metazoa</taxon>
        <taxon>Chordata</taxon>
        <taxon>Craniata</taxon>
        <taxon>Vertebrata</taxon>
        <taxon>Euteleostomi</taxon>
        <taxon>Archelosauria</taxon>
        <taxon>Archosauria</taxon>
        <taxon>Dinosauria</taxon>
        <taxon>Saurischia</taxon>
        <taxon>Theropoda</taxon>
        <taxon>Coelurosauria</taxon>
        <taxon>Aves</taxon>
        <taxon>Neognathae</taxon>
        <taxon>Galloanserae</taxon>
        <taxon>Galliformes</taxon>
        <taxon>Phasianidae</taxon>
        <taxon>Phasianinae</taxon>
        <taxon>Gallus</taxon>
    </lineage>
</organism>
<dbReference type="PANTHER" id="PTHR37346:SF1">
    <property type="entry name" value="PROLINE-RICH PROTEIN 19"/>
    <property type="match status" value="1"/>
</dbReference>
<proteinExistence type="predicted"/>
<evidence type="ECO:0000313" key="2">
    <source>
        <dbReference type="Ensembl" id="ENSGALP00010038588.1"/>
    </source>
</evidence>
<dbReference type="PANTHER" id="PTHR37346">
    <property type="entry name" value="PROLINE-RICH PROTEIN 19"/>
    <property type="match status" value="1"/>
</dbReference>
<feature type="region of interest" description="Disordered" evidence="1">
    <location>
        <begin position="281"/>
        <end position="300"/>
    </location>
</feature>
<reference evidence="2" key="1">
    <citation type="submission" date="2020-11" db="EMBL/GenBank/DDBJ databases">
        <title>Gallus gallus (Chicken) genome, bGalGal1, GRCg7b, maternal haplotype autosomes + Z &amp; W.</title>
        <authorList>
            <person name="Warren W."/>
            <person name="Formenti G."/>
            <person name="Fedrigo O."/>
            <person name="Haase B."/>
            <person name="Mountcastle J."/>
            <person name="Balacco J."/>
            <person name="Tracey A."/>
            <person name="Schneider V."/>
            <person name="Okimoto R."/>
            <person name="Cheng H."/>
            <person name="Hawken R."/>
            <person name="Howe K."/>
            <person name="Jarvis E.D."/>
        </authorList>
    </citation>
    <scope>NUCLEOTIDE SEQUENCE [LARGE SCALE GENOMIC DNA]</scope>
    <source>
        <strain evidence="2">Broiler</strain>
    </source>
</reference>
<reference evidence="2" key="2">
    <citation type="submission" date="2025-08" db="UniProtKB">
        <authorList>
            <consortium name="Ensembl"/>
        </authorList>
    </citation>
    <scope>IDENTIFICATION</scope>
    <source>
        <strain evidence="2">broiler</strain>
    </source>
</reference>
<protein>
    <submittedName>
        <fullName evidence="2">Uncharacterized protein</fullName>
    </submittedName>
</protein>
<dbReference type="Proteomes" id="UP000000539">
    <property type="component" value="Chromosome 9"/>
</dbReference>
<evidence type="ECO:0000256" key="1">
    <source>
        <dbReference type="SAM" id="MobiDB-lite"/>
    </source>
</evidence>
<dbReference type="InterPro" id="IPR029355">
    <property type="entry name" value="Pro-rich_19"/>
</dbReference>
<dbReference type="GeneTree" id="ENSGT00950000185905"/>
<feature type="region of interest" description="Disordered" evidence="1">
    <location>
        <begin position="1"/>
        <end position="68"/>
    </location>
</feature>